<dbReference type="SUPFAM" id="SSF51110">
    <property type="entry name" value="alpha-D-mannose-specific plant lectins"/>
    <property type="match status" value="1"/>
</dbReference>
<keyword evidence="3" id="KW-0430">Lectin</keyword>
<comment type="caution">
    <text evidence="3">The sequence shown here is derived from an EMBL/GenBank/DDBJ whole genome shotgun (WGS) entry which is preliminary data.</text>
</comment>
<accession>A0A2P5F455</accession>
<dbReference type="InParanoid" id="A0A2P5F455"/>
<dbReference type="EMBL" id="JXTC01000064">
    <property type="protein sequence ID" value="PON92568.1"/>
    <property type="molecule type" value="Genomic_DNA"/>
</dbReference>
<sequence length="87" mass="9373">MIGRGGAKLVKQSEPAGINVKCMIGFIVLFFPPGQSQKSRSWSTSVSVPESNSSMAKLLDVGNLVLLQNNSTKLLYGKALTTQYVKI</sequence>
<reference evidence="4" key="1">
    <citation type="submission" date="2016-06" db="EMBL/GenBank/DDBJ databases">
        <title>Parallel loss of symbiosis genes in relatives of nitrogen-fixing non-legume Parasponia.</title>
        <authorList>
            <person name="Van Velzen R."/>
            <person name="Holmer R."/>
            <person name="Bu F."/>
            <person name="Rutten L."/>
            <person name="Van Zeijl A."/>
            <person name="Liu W."/>
            <person name="Santuari L."/>
            <person name="Cao Q."/>
            <person name="Sharma T."/>
            <person name="Shen D."/>
            <person name="Roswanjaya Y."/>
            <person name="Wardhani T."/>
            <person name="Kalhor M.S."/>
            <person name="Jansen J."/>
            <person name="Van den Hoogen J."/>
            <person name="Gungor B."/>
            <person name="Hartog M."/>
            <person name="Hontelez J."/>
            <person name="Verver J."/>
            <person name="Yang W.-C."/>
            <person name="Schijlen E."/>
            <person name="Repin R."/>
            <person name="Schilthuizen M."/>
            <person name="Schranz E."/>
            <person name="Heidstra R."/>
            <person name="Miyata K."/>
            <person name="Fedorova E."/>
            <person name="Kohlen W."/>
            <person name="Bisseling T."/>
            <person name="Smit S."/>
            <person name="Geurts R."/>
        </authorList>
    </citation>
    <scope>NUCLEOTIDE SEQUENCE [LARGE SCALE GENOMIC DNA]</scope>
    <source>
        <strain evidence="4">cv. RG33-2</strain>
    </source>
</reference>
<evidence type="ECO:0000256" key="2">
    <source>
        <dbReference type="ARBA" id="ARBA00023157"/>
    </source>
</evidence>
<dbReference type="Proteomes" id="UP000237000">
    <property type="component" value="Unassembled WGS sequence"/>
</dbReference>
<organism evidence="3 4">
    <name type="scientific">Trema orientale</name>
    <name type="common">Charcoal tree</name>
    <name type="synonym">Celtis orientalis</name>
    <dbReference type="NCBI Taxonomy" id="63057"/>
    <lineage>
        <taxon>Eukaryota</taxon>
        <taxon>Viridiplantae</taxon>
        <taxon>Streptophyta</taxon>
        <taxon>Embryophyta</taxon>
        <taxon>Tracheophyta</taxon>
        <taxon>Spermatophyta</taxon>
        <taxon>Magnoliopsida</taxon>
        <taxon>eudicotyledons</taxon>
        <taxon>Gunneridae</taxon>
        <taxon>Pentapetalae</taxon>
        <taxon>rosids</taxon>
        <taxon>fabids</taxon>
        <taxon>Rosales</taxon>
        <taxon>Cannabaceae</taxon>
        <taxon>Trema</taxon>
    </lineage>
</organism>
<evidence type="ECO:0000256" key="1">
    <source>
        <dbReference type="ARBA" id="ARBA00022729"/>
    </source>
</evidence>
<dbReference type="AlphaFoldDB" id="A0A2P5F455"/>
<gene>
    <name evidence="3" type="ORF">TorRG33x02_116620</name>
</gene>
<dbReference type="InterPro" id="IPR036426">
    <property type="entry name" value="Bulb-type_lectin_dom_sf"/>
</dbReference>
<proteinExistence type="predicted"/>
<keyword evidence="1" id="KW-0732">Signal</keyword>
<dbReference type="GO" id="GO:0030246">
    <property type="term" value="F:carbohydrate binding"/>
    <property type="evidence" value="ECO:0007669"/>
    <property type="project" value="UniProtKB-KW"/>
</dbReference>
<evidence type="ECO:0000313" key="3">
    <source>
        <dbReference type="EMBL" id="PON92568.1"/>
    </source>
</evidence>
<keyword evidence="2" id="KW-1015">Disulfide bond</keyword>
<evidence type="ECO:0000313" key="4">
    <source>
        <dbReference type="Proteomes" id="UP000237000"/>
    </source>
</evidence>
<name>A0A2P5F455_TREOI</name>
<keyword evidence="4" id="KW-1185">Reference proteome</keyword>
<protein>
    <submittedName>
        <fullName evidence="3">Bulb-type lectin domain containing protein</fullName>
    </submittedName>
</protein>